<feature type="region of interest" description="Disordered" evidence="1">
    <location>
        <begin position="177"/>
        <end position="233"/>
    </location>
</feature>
<dbReference type="GeneID" id="36381242"/>
<sequence length="233" mass="26258">MAPQKNKIDMSLDEIIKMSKKNANKKFGGVKKSGAVKKIKMVGEMKVAKKVNPVVAARKRTRIAAAKLAATRKLKDANLNNKATQKVIRSIVAEVLKSKSLNTRINKTNISGKSGFKIGKDKNRLNRIQQTSRIISKAKIQRPLRKIVQSNGVGNNGRVMPSTNIFKSRLIAHKLRGNDRITPVNGRNNEPKKNFKNKFDNRSNNRRPNQRGRGFNAKKEHPNNFLKRNSGRF</sequence>
<evidence type="ECO:0000313" key="5">
    <source>
        <dbReference type="WormBase" id="SRAE_2000352700"/>
    </source>
</evidence>
<evidence type="ECO:0000313" key="3">
    <source>
        <dbReference type="Proteomes" id="UP000035682"/>
    </source>
</evidence>
<name>A0A090LGG9_STRRB</name>
<feature type="compositionally biased region" description="Basic and acidic residues" evidence="1">
    <location>
        <begin position="189"/>
        <end position="203"/>
    </location>
</feature>
<accession>A0A090LGG9</accession>
<reference evidence="4" key="2">
    <citation type="submission" date="2020-12" db="UniProtKB">
        <authorList>
            <consortium name="WormBaseParasite"/>
        </authorList>
    </citation>
    <scope>IDENTIFICATION</scope>
</reference>
<dbReference type="Proteomes" id="UP000035682">
    <property type="component" value="Unplaced"/>
</dbReference>
<dbReference type="EMBL" id="LN609529">
    <property type="protein sequence ID" value="CEF68872.1"/>
    <property type="molecule type" value="Genomic_DNA"/>
</dbReference>
<gene>
    <name evidence="2 4 5" type="ORF">SRAE_2000352700</name>
</gene>
<evidence type="ECO:0000313" key="4">
    <source>
        <dbReference type="WBParaSite" id="SRAE_2000352700.1"/>
    </source>
</evidence>
<reference evidence="2 3" key="1">
    <citation type="submission" date="2014-09" db="EMBL/GenBank/DDBJ databases">
        <authorList>
            <person name="Martin A.A."/>
        </authorList>
    </citation>
    <scope>NUCLEOTIDE SEQUENCE</scope>
    <source>
        <strain evidence="3">ED321</strain>
        <strain evidence="2">ED321 Heterogonic</strain>
    </source>
</reference>
<evidence type="ECO:0000256" key="1">
    <source>
        <dbReference type="SAM" id="MobiDB-lite"/>
    </source>
</evidence>
<dbReference type="AlphaFoldDB" id="A0A090LGG9"/>
<proteinExistence type="predicted"/>
<protein>
    <submittedName>
        <fullName evidence="2 4">Uncharacterized protein</fullName>
    </submittedName>
</protein>
<dbReference type="CTD" id="36381242"/>
<keyword evidence="3" id="KW-1185">Reference proteome</keyword>
<dbReference type="RefSeq" id="XP_024508072.1">
    <property type="nucleotide sequence ID" value="XM_024654730.1"/>
</dbReference>
<dbReference type="WBParaSite" id="SRAE_2000352700.1">
    <property type="protein sequence ID" value="SRAE_2000352700.1"/>
    <property type="gene ID" value="WBGene00263749"/>
</dbReference>
<dbReference type="WormBase" id="SRAE_2000352700">
    <property type="protein sequence ID" value="SRP03934"/>
    <property type="gene ID" value="WBGene00263749"/>
</dbReference>
<organism evidence="2">
    <name type="scientific">Strongyloides ratti</name>
    <name type="common">Parasitic roundworm</name>
    <dbReference type="NCBI Taxonomy" id="34506"/>
    <lineage>
        <taxon>Eukaryota</taxon>
        <taxon>Metazoa</taxon>
        <taxon>Ecdysozoa</taxon>
        <taxon>Nematoda</taxon>
        <taxon>Chromadorea</taxon>
        <taxon>Rhabditida</taxon>
        <taxon>Tylenchina</taxon>
        <taxon>Panagrolaimomorpha</taxon>
        <taxon>Strongyloidoidea</taxon>
        <taxon>Strongyloididae</taxon>
        <taxon>Strongyloides</taxon>
    </lineage>
</organism>
<evidence type="ECO:0000313" key="2">
    <source>
        <dbReference type="EMBL" id="CEF68872.1"/>
    </source>
</evidence>